<reference evidence="3" key="1">
    <citation type="journal article" date="2019" name="Int. J. Syst. Evol. Microbiol.">
        <title>The Global Catalogue of Microorganisms (GCM) 10K type strain sequencing project: providing services to taxonomists for standard genome sequencing and annotation.</title>
        <authorList>
            <consortium name="The Broad Institute Genomics Platform"/>
            <consortium name="The Broad Institute Genome Sequencing Center for Infectious Disease"/>
            <person name="Wu L."/>
            <person name="Ma J."/>
        </authorList>
    </citation>
    <scope>NUCLEOTIDE SEQUENCE [LARGE SCALE GENOMIC DNA]</scope>
    <source>
        <strain evidence="3">JCM 15933</strain>
    </source>
</reference>
<evidence type="ECO:0000256" key="1">
    <source>
        <dbReference type="SAM" id="Phobius"/>
    </source>
</evidence>
<feature type="transmembrane region" description="Helical" evidence="1">
    <location>
        <begin position="71"/>
        <end position="93"/>
    </location>
</feature>
<gene>
    <name evidence="2" type="ORF">GCM10009827_047480</name>
</gene>
<accession>A0ABP4LLP1</accession>
<keyword evidence="1" id="KW-1133">Transmembrane helix</keyword>
<keyword evidence="3" id="KW-1185">Reference proteome</keyword>
<feature type="transmembrane region" description="Helical" evidence="1">
    <location>
        <begin position="260"/>
        <end position="279"/>
    </location>
</feature>
<keyword evidence="1" id="KW-0812">Transmembrane</keyword>
<protein>
    <recommendedName>
        <fullName evidence="4">DoxX family protein</fullName>
    </recommendedName>
</protein>
<feature type="transmembrane region" description="Helical" evidence="1">
    <location>
        <begin position="129"/>
        <end position="149"/>
    </location>
</feature>
<dbReference type="Proteomes" id="UP001501470">
    <property type="component" value="Unassembled WGS sequence"/>
</dbReference>
<name>A0ABP4LLP1_9ACTN</name>
<organism evidence="2 3">
    <name type="scientific">Dactylosporangium maewongense</name>
    <dbReference type="NCBI Taxonomy" id="634393"/>
    <lineage>
        <taxon>Bacteria</taxon>
        <taxon>Bacillati</taxon>
        <taxon>Actinomycetota</taxon>
        <taxon>Actinomycetes</taxon>
        <taxon>Micromonosporales</taxon>
        <taxon>Micromonosporaceae</taxon>
        <taxon>Dactylosporangium</taxon>
    </lineage>
</organism>
<keyword evidence="1" id="KW-0472">Membrane</keyword>
<evidence type="ECO:0000313" key="3">
    <source>
        <dbReference type="Proteomes" id="UP001501470"/>
    </source>
</evidence>
<proteinExistence type="predicted"/>
<feature type="transmembrane region" description="Helical" evidence="1">
    <location>
        <begin position="32"/>
        <end position="50"/>
    </location>
</feature>
<comment type="caution">
    <text evidence="2">The sequence shown here is derived from an EMBL/GenBank/DDBJ whole genome shotgun (WGS) entry which is preliminary data.</text>
</comment>
<feature type="transmembrane region" description="Helical" evidence="1">
    <location>
        <begin position="224"/>
        <end position="253"/>
    </location>
</feature>
<dbReference type="EMBL" id="BAAAQD010000009">
    <property type="protein sequence ID" value="GAA1525281.1"/>
    <property type="molecule type" value="Genomic_DNA"/>
</dbReference>
<evidence type="ECO:0000313" key="2">
    <source>
        <dbReference type="EMBL" id="GAA1525281.1"/>
    </source>
</evidence>
<sequence>MQRDDIVLAHEKWFLEDPSAYTPDWSFATRPTTLAVLALVVAVTVAWRAVGRRVGTPELGILRPLGRITPYLPRLLAIHLGVSLLTLAARGYFLAADLELHELPAPALLGVVEGALGVWFITGYRLRPAALLLVVVGPVALAATGPVSLLEAADLLGIAGFLAFLPPSGDRHGAVTPDPKALRRALLALRVGVATALVTLAFSEKLANPAMARATLEHYPQLDVFAYLGLHVPADTFILVAGATELLFGLLVLSGAMPQLAMLVAAVPFNATLLIFGAPELLGHLPVYGVFLTLLAYGSDPATAGDVRWLPRLRRTPAPQPATA</sequence>
<evidence type="ECO:0008006" key="4">
    <source>
        <dbReference type="Google" id="ProtNLM"/>
    </source>
</evidence>
<feature type="transmembrane region" description="Helical" evidence="1">
    <location>
        <begin position="105"/>
        <end position="122"/>
    </location>
</feature>